<dbReference type="InterPro" id="IPR019273">
    <property type="entry name" value="Lunapark_Znf"/>
</dbReference>
<dbReference type="RefSeq" id="XP_035346421.1">
    <property type="nucleotide sequence ID" value="XM_035490528.1"/>
</dbReference>
<comment type="subcellular location">
    <subcellularLocation>
        <location evidence="1">Endoplasmic reticulum membrane</location>
        <topology evidence="1">Multi-pass membrane protein</topology>
    </subcellularLocation>
</comment>
<gene>
    <name evidence="4" type="ORF">TRUGW13939_07387</name>
</gene>
<accession>A0A7H8R1L3</accession>
<comment type="similarity">
    <text evidence="1">Belongs to the lunapark family.</text>
</comment>
<keyword evidence="1" id="KW-0472">Membrane</keyword>
<feature type="compositionally biased region" description="Pro residues" evidence="2">
    <location>
        <begin position="166"/>
        <end position="182"/>
    </location>
</feature>
<dbReference type="EMBL" id="CP055901">
    <property type="protein sequence ID" value="QKX60244.1"/>
    <property type="molecule type" value="Genomic_DNA"/>
</dbReference>
<feature type="compositionally biased region" description="Polar residues" evidence="2">
    <location>
        <begin position="204"/>
        <end position="215"/>
    </location>
</feature>
<dbReference type="InterPro" id="IPR040115">
    <property type="entry name" value="Lnp"/>
</dbReference>
<dbReference type="GO" id="GO:0008270">
    <property type="term" value="F:zinc ion binding"/>
    <property type="evidence" value="ECO:0007669"/>
    <property type="project" value="UniProtKB-KW"/>
</dbReference>
<dbReference type="Proteomes" id="UP000509510">
    <property type="component" value="Chromosome IV"/>
</dbReference>
<dbReference type="OrthoDB" id="1725934at2759"/>
<comment type="domain">
    <text evidence="1">The C4-type zinc finger motif is necessary both for its ER three-way tubular junction localization and formation.</text>
</comment>
<evidence type="ECO:0000256" key="1">
    <source>
        <dbReference type="RuleBase" id="RU367073"/>
    </source>
</evidence>
<organism evidence="4 5">
    <name type="scientific">Talaromyces rugulosus</name>
    <name type="common">Penicillium rugulosum</name>
    <dbReference type="NCBI Taxonomy" id="121627"/>
    <lineage>
        <taxon>Eukaryota</taxon>
        <taxon>Fungi</taxon>
        <taxon>Dikarya</taxon>
        <taxon>Ascomycota</taxon>
        <taxon>Pezizomycotina</taxon>
        <taxon>Eurotiomycetes</taxon>
        <taxon>Eurotiomycetidae</taxon>
        <taxon>Eurotiales</taxon>
        <taxon>Trichocomaceae</taxon>
        <taxon>Talaromyces</taxon>
        <taxon>Talaromyces sect. Islandici</taxon>
    </lineage>
</organism>
<feature type="region of interest" description="Disordered" evidence="2">
    <location>
        <begin position="139"/>
        <end position="242"/>
    </location>
</feature>
<feature type="transmembrane region" description="Helical" evidence="1">
    <location>
        <begin position="49"/>
        <end position="70"/>
    </location>
</feature>
<feature type="domain" description="Lunapark zinc ribbon" evidence="3">
    <location>
        <begin position="247"/>
        <end position="303"/>
    </location>
</feature>
<dbReference type="GO" id="GO:0098826">
    <property type="term" value="C:endoplasmic reticulum tubular network membrane"/>
    <property type="evidence" value="ECO:0007669"/>
    <property type="project" value="UniProtKB-UniRule"/>
</dbReference>
<evidence type="ECO:0000313" key="5">
    <source>
        <dbReference type="Proteomes" id="UP000509510"/>
    </source>
</evidence>
<keyword evidence="1" id="KW-1133">Transmembrane helix</keyword>
<keyword evidence="1" id="KW-0812">Transmembrane</keyword>
<feature type="compositionally biased region" description="Acidic residues" evidence="2">
    <location>
        <begin position="339"/>
        <end position="350"/>
    </location>
</feature>
<feature type="region of interest" description="Disordered" evidence="2">
    <location>
        <begin position="315"/>
        <end position="398"/>
    </location>
</feature>
<comment type="function">
    <text evidence="1">Plays a role in determining ER morphology.</text>
</comment>
<keyword evidence="1" id="KW-0863">Zinc-finger</keyword>
<reference evidence="5" key="1">
    <citation type="submission" date="2020-06" db="EMBL/GenBank/DDBJ databases">
        <title>A chromosome-scale genome assembly of Talaromyces rugulosus W13939.</title>
        <authorList>
            <person name="Wang B."/>
            <person name="Guo L."/>
            <person name="Ye K."/>
            <person name="Wang L."/>
        </authorList>
    </citation>
    <scope>NUCLEOTIDE SEQUENCE [LARGE SCALE GENOMIC DNA]</scope>
    <source>
        <strain evidence="5">W13939</strain>
    </source>
</reference>
<dbReference type="AlphaFoldDB" id="A0A7H8R1L3"/>
<dbReference type="GeneID" id="55994880"/>
<sequence>MVSLWPWKGEDNSPASFEKTLSTLSTKITERTTRLDATRQQARRFRALWTLYSIFIYLLYSTIDVLVLGWKNWGPWEFGAVLGGPFIIYGVRAVGARVFDYRISKAERHLDSLKKQRDETIEKLKVATKYNSTQQLLEKYSGESTKPKQPRNNNGGPKRKDTGPKGGPPPMTGRTGLPPPPTANIKRPQNVQSPPAPATPSPNARLSPQSPNYPQGQPLLPPPHIDESGFAPNAFPAPPQYNDGPRWYDRFMDVLLGEDETLPKNRVVLICQNCRLVNGQAPPGVKSLEELGRWRCGSCGTWNGEESEAKKVLESIKSQPPPTTDGAWESVSQHQDSDSIYEEGTDDGVIVEDASNGRGSQSGDAQGDDSEQGSAQEDSEQPPVRRSKRNKGNDDASS</sequence>
<dbReference type="KEGG" id="trg:TRUGW13939_07387"/>
<evidence type="ECO:0000256" key="2">
    <source>
        <dbReference type="SAM" id="MobiDB-lite"/>
    </source>
</evidence>
<dbReference type="Pfam" id="PF10058">
    <property type="entry name" value="Zn_ribbon_10"/>
    <property type="match status" value="1"/>
</dbReference>
<keyword evidence="1" id="KW-0256">Endoplasmic reticulum</keyword>
<dbReference type="PANTHER" id="PTHR22166:SF12">
    <property type="entry name" value="ENDOPLASMIC RETICULUM JUNCTION FORMATION PROTEIN LUNAPARK"/>
    <property type="match status" value="1"/>
</dbReference>
<proteinExistence type="inferred from homology"/>
<keyword evidence="1" id="KW-0862">Zinc</keyword>
<protein>
    <recommendedName>
        <fullName evidence="1">Endoplasmic reticulum junction formation protein lunapark</fullName>
    </recommendedName>
</protein>
<dbReference type="GO" id="GO:0071788">
    <property type="term" value="P:endoplasmic reticulum tubular network maintenance"/>
    <property type="evidence" value="ECO:0007669"/>
    <property type="project" value="UniProtKB-UniRule"/>
</dbReference>
<name>A0A7H8R1L3_TALRU</name>
<dbReference type="GO" id="GO:1903373">
    <property type="term" value="P:positive regulation of endoplasmic reticulum tubular network organization"/>
    <property type="evidence" value="ECO:0007669"/>
    <property type="project" value="UniProtKB-UniRule"/>
</dbReference>
<keyword evidence="5" id="KW-1185">Reference proteome</keyword>
<evidence type="ECO:0000313" key="4">
    <source>
        <dbReference type="EMBL" id="QKX60244.1"/>
    </source>
</evidence>
<dbReference type="PANTHER" id="PTHR22166">
    <property type="entry name" value="ENDOPLASMIC RETICULUM JUNCTION FORMATION PROTEIN LUNAPARK"/>
    <property type="match status" value="1"/>
</dbReference>
<keyword evidence="1" id="KW-0479">Metal-binding</keyword>
<evidence type="ECO:0000259" key="3">
    <source>
        <dbReference type="Pfam" id="PF10058"/>
    </source>
</evidence>
<feature type="transmembrane region" description="Helical" evidence="1">
    <location>
        <begin position="76"/>
        <end position="95"/>
    </location>
</feature>